<sequence>MTPPPARDSPRSSLLSPCAFSLLLASPESRLPLHYSATIPTGDTPPRSSCCRRRLRPLPWPVPSSQAAAGAEVFPFRRCFPPLPLSEPTSSPPPSAAARADVFPTPIRAAGADVFPTPIRRGRSRPQSPPEPRSSPSGADAPITFNIPFPIAIRSGQSRRHPHPASSSLPKFTAAASRPAEGHQLQVIELIYCILRFCGLKIGRSQD</sequence>
<dbReference type="Gramene" id="ORUFI05G06890.1">
    <property type="protein sequence ID" value="ORUFI05G06890.1"/>
    <property type="gene ID" value="ORUFI05G06890"/>
</dbReference>
<dbReference type="Proteomes" id="UP000008022">
    <property type="component" value="Unassembled WGS sequence"/>
</dbReference>
<protein>
    <submittedName>
        <fullName evidence="2">Uncharacterized protein</fullName>
    </submittedName>
</protein>
<accession>A0A0E0PIQ4</accession>
<keyword evidence="3" id="KW-1185">Reference proteome</keyword>
<evidence type="ECO:0000313" key="3">
    <source>
        <dbReference type="Proteomes" id="UP000008022"/>
    </source>
</evidence>
<evidence type="ECO:0000256" key="1">
    <source>
        <dbReference type="SAM" id="MobiDB-lite"/>
    </source>
</evidence>
<reference evidence="3" key="1">
    <citation type="submission" date="2013-06" db="EMBL/GenBank/DDBJ databases">
        <authorList>
            <person name="Zhao Q."/>
        </authorList>
    </citation>
    <scope>NUCLEOTIDE SEQUENCE</scope>
    <source>
        <strain evidence="3">cv. W1943</strain>
    </source>
</reference>
<dbReference type="HOGENOM" id="CLU_1328257_0_0_1"/>
<proteinExistence type="predicted"/>
<dbReference type="EnsemblPlants" id="ORUFI05G06890.1">
    <property type="protein sequence ID" value="ORUFI05G06890.1"/>
    <property type="gene ID" value="ORUFI05G06890"/>
</dbReference>
<evidence type="ECO:0000313" key="2">
    <source>
        <dbReference type="EnsemblPlants" id="ORUFI05G06890.1"/>
    </source>
</evidence>
<name>A0A0E0PIQ4_ORYRU</name>
<organism evidence="2 3">
    <name type="scientific">Oryza rufipogon</name>
    <name type="common">Brownbeard rice</name>
    <name type="synonym">Asian wild rice</name>
    <dbReference type="NCBI Taxonomy" id="4529"/>
    <lineage>
        <taxon>Eukaryota</taxon>
        <taxon>Viridiplantae</taxon>
        <taxon>Streptophyta</taxon>
        <taxon>Embryophyta</taxon>
        <taxon>Tracheophyta</taxon>
        <taxon>Spermatophyta</taxon>
        <taxon>Magnoliopsida</taxon>
        <taxon>Liliopsida</taxon>
        <taxon>Poales</taxon>
        <taxon>Poaceae</taxon>
        <taxon>BOP clade</taxon>
        <taxon>Oryzoideae</taxon>
        <taxon>Oryzeae</taxon>
        <taxon>Oryzinae</taxon>
        <taxon>Oryza</taxon>
    </lineage>
</organism>
<dbReference type="AlphaFoldDB" id="A0A0E0PIQ4"/>
<reference evidence="2" key="2">
    <citation type="submission" date="2015-06" db="UniProtKB">
        <authorList>
            <consortium name="EnsemblPlants"/>
        </authorList>
    </citation>
    <scope>IDENTIFICATION</scope>
</reference>
<feature type="region of interest" description="Disordered" evidence="1">
    <location>
        <begin position="115"/>
        <end position="142"/>
    </location>
</feature>